<dbReference type="InterPro" id="IPR029056">
    <property type="entry name" value="Ribokinase-like"/>
</dbReference>
<reference evidence="4 5" key="1">
    <citation type="submission" date="2024-03" db="EMBL/GenBank/DDBJ databases">
        <title>Human intestinal bacterial collection.</title>
        <authorList>
            <person name="Pauvert C."/>
            <person name="Hitch T.C.A."/>
            <person name="Clavel T."/>
        </authorList>
    </citation>
    <scope>NUCLEOTIDE SEQUENCE [LARGE SCALE GENOMIC DNA]</scope>
    <source>
        <strain evidence="4 5">CLA-AA-H78B</strain>
    </source>
</reference>
<dbReference type="GO" id="GO:0016301">
    <property type="term" value="F:kinase activity"/>
    <property type="evidence" value="ECO:0007669"/>
    <property type="project" value="UniProtKB-KW"/>
</dbReference>
<dbReference type="PANTHER" id="PTHR10584">
    <property type="entry name" value="SUGAR KINASE"/>
    <property type="match status" value="1"/>
</dbReference>
<name>A0ABV1I476_9FIRM</name>
<dbReference type="Pfam" id="PF00294">
    <property type="entry name" value="PfkB"/>
    <property type="match status" value="1"/>
</dbReference>
<dbReference type="Gene3D" id="3.40.1190.20">
    <property type="match status" value="1"/>
</dbReference>
<organism evidence="4 5">
    <name type="scientific">Hominiventricola aquisgranensis</name>
    <dbReference type="NCBI Taxonomy" id="3133164"/>
    <lineage>
        <taxon>Bacteria</taxon>
        <taxon>Bacillati</taxon>
        <taxon>Bacillota</taxon>
        <taxon>Clostridia</taxon>
        <taxon>Lachnospirales</taxon>
        <taxon>Lachnospiraceae</taxon>
        <taxon>Hominiventricola</taxon>
    </lineage>
</organism>
<protein>
    <submittedName>
        <fullName evidence="4">Carbohydrate kinase family protein</fullName>
    </submittedName>
</protein>
<comment type="caution">
    <text evidence="4">The sequence shown here is derived from an EMBL/GenBank/DDBJ whole genome shotgun (WGS) entry which is preliminary data.</text>
</comment>
<keyword evidence="5" id="KW-1185">Reference proteome</keyword>
<evidence type="ECO:0000313" key="4">
    <source>
        <dbReference type="EMBL" id="MEQ2580002.1"/>
    </source>
</evidence>
<keyword evidence="2 4" id="KW-0418">Kinase</keyword>
<dbReference type="InterPro" id="IPR002139">
    <property type="entry name" value="Ribo/fructo_kinase"/>
</dbReference>
<feature type="domain" description="Carbohydrate kinase PfkB" evidence="3">
    <location>
        <begin position="12"/>
        <end position="312"/>
    </location>
</feature>
<evidence type="ECO:0000259" key="3">
    <source>
        <dbReference type="Pfam" id="PF00294"/>
    </source>
</evidence>
<dbReference type="Proteomes" id="UP001470288">
    <property type="component" value="Unassembled WGS sequence"/>
</dbReference>
<proteinExistence type="predicted"/>
<evidence type="ECO:0000256" key="1">
    <source>
        <dbReference type="ARBA" id="ARBA00022679"/>
    </source>
</evidence>
<accession>A0ABV1I476</accession>
<dbReference type="InterPro" id="IPR011611">
    <property type="entry name" value="PfkB_dom"/>
</dbReference>
<dbReference type="PANTHER" id="PTHR10584:SF166">
    <property type="entry name" value="RIBOKINASE"/>
    <property type="match status" value="1"/>
</dbReference>
<gene>
    <name evidence="4" type="ORF">WMO62_14400</name>
</gene>
<dbReference type="EMBL" id="JBBMFC010000037">
    <property type="protein sequence ID" value="MEQ2580002.1"/>
    <property type="molecule type" value="Genomic_DNA"/>
</dbReference>
<evidence type="ECO:0000256" key="2">
    <source>
        <dbReference type="ARBA" id="ARBA00022777"/>
    </source>
</evidence>
<keyword evidence="1" id="KW-0808">Transferase</keyword>
<dbReference type="SUPFAM" id="SSF53613">
    <property type="entry name" value="Ribokinase-like"/>
    <property type="match status" value="1"/>
</dbReference>
<dbReference type="RefSeq" id="WP_349145095.1">
    <property type="nucleotide sequence ID" value="NZ_JBBMFC010000037.1"/>
</dbReference>
<evidence type="ECO:0000313" key="5">
    <source>
        <dbReference type="Proteomes" id="UP001470288"/>
    </source>
</evidence>
<sequence length="338" mass="36625">MAGVIIAGTLVADCIKMIDHYPKKGMFADISDVSYGVGGCAANTAVGVKALDPSIEVKSVALVGKDANGAFIKKKLEKHGIDISMIQETDKDVTGFSDVMTVKHTGERTFFSDRGVNRIFDEKNLQIENEEGSIILLGYGGILDALNKPNEKYGTDLVKAFHDLKEKGLVTAMDVASMNDKEEMQRYVIPSLKYVDYLIVNEIEGGELAEMELRREDGSLNRDAMEKAARKLMTMGVQKCCVLHAPEMGCAVDSEGNYVEEPSLKLPDGYIVGTVGAGDSFCAGILYSIYKKLSMDEALKIAAASAAANLSAGDSVGGLRSIEETMKLYDAYSPRKQW</sequence>
<dbReference type="PRINTS" id="PR00990">
    <property type="entry name" value="RIBOKINASE"/>
</dbReference>